<feature type="transmembrane region" description="Helical" evidence="1">
    <location>
        <begin position="53"/>
        <end position="73"/>
    </location>
</feature>
<dbReference type="Pfam" id="PF09992">
    <property type="entry name" value="NAGPA"/>
    <property type="match status" value="1"/>
</dbReference>
<geneLocation type="plasmid" evidence="3 4">
    <name>unnamed1</name>
</geneLocation>
<organism evidence="3 4">
    <name type="scientific">Rhizobium rhododendri</name>
    <dbReference type="NCBI Taxonomy" id="2506430"/>
    <lineage>
        <taxon>Bacteria</taxon>
        <taxon>Pseudomonadati</taxon>
        <taxon>Pseudomonadota</taxon>
        <taxon>Alphaproteobacteria</taxon>
        <taxon>Hyphomicrobiales</taxon>
        <taxon>Rhizobiaceae</taxon>
        <taxon>Rhizobium/Agrobacterium group</taxon>
        <taxon>Rhizobium</taxon>
    </lineage>
</organism>
<reference evidence="3 4" key="1">
    <citation type="journal article" date="2019" name="Phytopathology">
        <title>A Novel Group of Rhizobium tumorigenes-Like Agrobacteria Associated with Crown Gall Disease of Rhododendron and Blueberry.</title>
        <authorList>
            <person name="Kuzmanovic N."/>
            <person name="Behrens P."/>
            <person name="Idczak E."/>
            <person name="Wagner S."/>
            <person name="Gotz M."/>
            <person name="Sproer C."/>
            <person name="Bunk B."/>
            <person name="Overmann J."/>
            <person name="Smalla K."/>
        </authorList>
    </citation>
    <scope>NUCLEOTIDE SEQUENCE [LARGE SCALE GENOMIC DNA]</scope>
    <source>
        <strain evidence="4">rho-6.2</strain>
    </source>
</reference>
<dbReference type="InterPro" id="IPR018711">
    <property type="entry name" value="NAGPA"/>
</dbReference>
<keyword evidence="4" id="KW-1185">Reference proteome</keyword>
<keyword evidence="3" id="KW-0326">Glycosidase</keyword>
<accession>A0ABY8INF0</accession>
<evidence type="ECO:0000313" key="3">
    <source>
        <dbReference type="EMBL" id="WFS24966.1"/>
    </source>
</evidence>
<evidence type="ECO:0000313" key="4">
    <source>
        <dbReference type="Proteomes" id="UP000318939"/>
    </source>
</evidence>
<proteinExistence type="predicted"/>
<dbReference type="Proteomes" id="UP000318939">
    <property type="component" value="Plasmid unnamed1"/>
</dbReference>
<keyword evidence="1" id="KW-0812">Transmembrane</keyword>
<evidence type="ECO:0000256" key="1">
    <source>
        <dbReference type="SAM" id="Phobius"/>
    </source>
</evidence>
<dbReference type="GO" id="GO:0016798">
    <property type="term" value="F:hydrolase activity, acting on glycosyl bonds"/>
    <property type="evidence" value="ECO:0007669"/>
    <property type="project" value="UniProtKB-KW"/>
</dbReference>
<dbReference type="RefSeq" id="WP_244615522.1">
    <property type="nucleotide sequence ID" value="NZ_CP117268.1"/>
</dbReference>
<keyword evidence="1" id="KW-1133">Transmembrane helix</keyword>
<keyword evidence="3" id="KW-0378">Hydrolase</keyword>
<evidence type="ECO:0000259" key="2">
    <source>
        <dbReference type="Pfam" id="PF09992"/>
    </source>
</evidence>
<feature type="domain" description="Phosphodiester glycosidase" evidence="2">
    <location>
        <begin position="181"/>
        <end position="320"/>
    </location>
</feature>
<keyword evidence="3" id="KW-0614">Plasmid</keyword>
<keyword evidence="1" id="KW-0472">Membrane</keyword>
<name>A0ABY8INF0_9HYPH</name>
<dbReference type="EMBL" id="CP117268">
    <property type="protein sequence ID" value="WFS24966.1"/>
    <property type="molecule type" value="Genomic_DNA"/>
</dbReference>
<gene>
    <name evidence="3" type="ORF">PR018_21975</name>
</gene>
<protein>
    <submittedName>
        <fullName evidence="3">Phosphodiester glycosidase family protein</fullName>
    </submittedName>
</protein>
<reference evidence="3 4" key="2">
    <citation type="journal article" date="2023" name="MicrobiologyOpen">
        <title>Genomics of the tumorigenes clade of the family Rhizobiaceae and description of Rhizobium rhododendri sp. nov.</title>
        <authorList>
            <person name="Kuzmanovic N."/>
            <person name="diCenzo G.C."/>
            <person name="Bunk B."/>
            <person name="Sproeer C."/>
            <person name="Fruehling A."/>
            <person name="Neumann-Schaal M."/>
            <person name="Overmann J."/>
            <person name="Smalla K."/>
        </authorList>
    </citation>
    <scope>NUCLEOTIDE SEQUENCE [LARGE SCALE GENOMIC DNA]</scope>
    <source>
        <strain evidence="4">rho-6.2</strain>
        <plasmid evidence="3 4">unnamed1</plasmid>
    </source>
</reference>
<sequence length="371" mass="40787">MLKVSRSMMNPIRGEGANDALLRLPLSKHKSATSVLQTPYPVSAEEYPLKYKLPLAIAASAIVFLGVGIGYIWDRNGAYGFNTILRRGGTYWITIEKDDPRLSPSMRLALQDNPPIGIAGAYEWREVEPGYEVAEMPVIADGKEADRVLLNRIDPTRFKFIARNAPAGDKGIDEWEKALPNAVLIVNGSYFDLHALPDTPIISEGVAMGPTTYDAKAGAFVASDGTADIKELADQPWQTAISGSTNAMVSYPLLIGTDGQTHVPTTSKWLANRTFVGKDGAGRIIVGTTKEAFFPLATLAKFLKSSQLDLKVALNFDGGPIACQSVRLNGFARKFYAKWESQWHEDKVTLLRWPFPNASWAMPMILEVERR</sequence>